<dbReference type="AlphaFoldDB" id="A0A699TE75"/>
<sequence>QEAADIMQALKESKKTSKRQFGTRGSHEGTGSKPGIPDESTIVSATLSDGTGAKPGFPDEDKDINEEKIILE</sequence>
<reference evidence="2" key="1">
    <citation type="journal article" date="2019" name="Sci. Rep.">
        <title>Draft genome of Tanacetum cinerariifolium, the natural source of mosquito coil.</title>
        <authorList>
            <person name="Yamashiro T."/>
            <person name="Shiraishi A."/>
            <person name="Satake H."/>
            <person name="Nakayama K."/>
        </authorList>
    </citation>
    <scope>NUCLEOTIDE SEQUENCE</scope>
</reference>
<organism evidence="2">
    <name type="scientific">Tanacetum cinerariifolium</name>
    <name type="common">Dalmatian daisy</name>
    <name type="synonym">Chrysanthemum cinerariifolium</name>
    <dbReference type="NCBI Taxonomy" id="118510"/>
    <lineage>
        <taxon>Eukaryota</taxon>
        <taxon>Viridiplantae</taxon>
        <taxon>Streptophyta</taxon>
        <taxon>Embryophyta</taxon>
        <taxon>Tracheophyta</taxon>
        <taxon>Spermatophyta</taxon>
        <taxon>Magnoliopsida</taxon>
        <taxon>eudicotyledons</taxon>
        <taxon>Gunneridae</taxon>
        <taxon>Pentapetalae</taxon>
        <taxon>asterids</taxon>
        <taxon>campanulids</taxon>
        <taxon>Asterales</taxon>
        <taxon>Asteraceae</taxon>
        <taxon>Asteroideae</taxon>
        <taxon>Anthemideae</taxon>
        <taxon>Anthemidinae</taxon>
        <taxon>Tanacetum</taxon>
    </lineage>
</organism>
<evidence type="ECO:0000256" key="1">
    <source>
        <dbReference type="SAM" id="MobiDB-lite"/>
    </source>
</evidence>
<protein>
    <submittedName>
        <fullName evidence="2">Uncharacterized protein</fullName>
    </submittedName>
</protein>
<accession>A0A699TE75</accession>
<gene>
    <name evidence="2" type="ORF">Tci_880814</name>
</gene>
<name>A0A699TE75_TANCI</name>
<comment type="caution">
    <text evidence="2">The sequence shown here is derived from an EMBL/GenBank/DDBJ whole genome shotgun (WGS) entry which is preliminary data.</text>
</comment>
<feature type="non-terminal residue" evidence="2">
    <location>
        <position position="1"/>
    </location>
</feature>
<proteinExistence type="predicted"/>
<evidence type="ECO:0000313" key="2">
    <source>
        <dbReference type="EMBL" id="GFD08845.1"/>
    </source>
</evidence>
<dbReference type="EMBL" id="BKCJ011241280">
    <property type="protein sequence ID" value="GFD08845.1"/>
    <property type="molecule type" value="Genomic_DNA"/>
</dbReference>
<feature type="region of interest" description="Disordered" evidence="1">
    <location>
        <begin position="1"/>
        <end position="72"/>
    </location>
</feature>